<comment type="similarity">
    <text evidence="1">Belongs to the glycosyl hydrolase 3 family.</text>
</comment>
<dbReference type="Gene3D" id="3.40.630.30">
    <property type="match status" value="1"/>
</dbReference>
<dbReference type="InterPro" id="IPR050226">
    <property type="entry name" value="NagZ_Beta-hexosaminidase"/>
</dbReference>
<dbReference type="PANTHER" id="PTHR30480">
    <property type="entry name" value="BETA-HEXOSAMINIDASE-RELATED"/>
    <property type="match status" value="1"/>
</dbReference>
<dbReference type="InterPro" id="IPR016181">
    <property type="entry name" value="Acyl_CoA_acyltransferase"/>
</dbReference>
<dbReference type="SUPFAM" id="SSF55729">
    <property type="entry name" value="Acyl-CoA N-acyltransferases (Nat)"/>
    <property type="match status" value="1"/>
</dbReference>
<evidence type="ECO:0000256" key="1">
    <source>
        <dbReference type="ARBA" id="ARBA00005336"/>
    </source>
</evidence>
<dbReference type="GO" id="GO:0009254">
    <property type="term" value="P:peptidoglycan turnover"/>
    <property type="evidence" value="ECO:0007669"/>
    <property type="project" value="TreeGrafter"/>
</dbReference>
<accession>A0A086TAF2</accession>
<dbReference type="STRING" id="857340.A0A086TAF2"/>
<keyword evidence="2" id="KW-0378">Hydrolase</keyword>
<evidence type="ECO:0000256" key="4">
    <source>
        <dbReference type="ARBA" id="ARBA00023295"/>
    </source>
</evidence>
<dbReference type="Proteomes" id="UP000029964">
    <property type="component" value="Unassembled WGS sequence"/>
</dbReference>
<reference evidence="7" key="1">
    <citation type="journal article" date="2014" name="Genome Announc.">
        <title>Genome sequence and annotation of Acremonium chrysogenum, producer of the beta-lactam antibiotic cephalosporin C.</title>
        <authorList>
            <person name="Terfehr D."/>
            <person name="Dahlmann T.A."/>
            <person name="Specht T."/>
            <person name="Zadra I."/>
            <person name="Kuernsteiner H."/>
            <person name="Kueck U."/>
        </authorList>
    </citation>
    <scope>NUCLEOTIDE SEQUENCE [LARGE SCALE GENOMIC DNA]</scope>
    <source>
        <strain evidence="7">ATCC 11550 / CBS 779.69 / DSM 880 / IAM 14645 / JCM 23072 / IMI 49137</strain>
    </source>
</reference>
<sequence>MAANNYNNIDLDPLWHDTDWAIGQSLIMGWDGTEVTPQIRSLIEDHHLGSIILTAKNLKSAQQTARLVQELQTIAKNAGHPYPLLIALDQENGGVNSLFDEDHVCQFPSAMGVAATGQPDLAYEVTKATATEISACGVNLMLGPVLDVLNNARYQPLGVRATGDDPQEVSQYCLAALKGIRDAGIASCGKHFPSYGNLDFLGSNLNVPIITQTLEELSISALVPFRNAIASGKLDAMFVGGCGISNQSMNVGHACLSDQVVDDLLRDELGFKGVAISECLEMEALSHELGVQNGAVMAMEAGCDLVLLCRSYEIQLEGLKGLKLGVDNGIITQDRLLTSVRRVLQLKSTCTSWPQALQPPGISLLSQLHPSHLALSRRAYDESIAVIRDNEKLLPLTSSMHPSEELLLLTPLVKPLPASSLTKSLLESTSNGKSSVLTNHDSWVHRDRDRGSIMSGEGVFREFGKGLARARNGKLLHTSYTANGVRQVHENLINRASCIIIVTADANRNLYQAGFTKHVNMMCSMLRSRGQKKQVIVIAVSSPYDFAMDKTIGTYLCTFDFTETALHALVRALVGEITPTGSLPGTLRKSKKVLKARQHWLVEEFDRERDGEGLETLLNAVHRASAPDLQFLQSSSADTFELHNPNVKETHYSVRNSSTGAVYGFVATYYTSGVGIIGALFVDPAKRNVSIGRSLLRRALKNLKQRKGLKKIQVGMCFPGVFLGAPVDAGASPTKEWLGNSGFDIQFPRRLTNMVISDLPNWSAPEGLPQSIQRANISFDLIHGLDNADGVLSHVRTNANPEVLELYRAALSDSKACGIVRAKEPSGNLLGTIIICRQHSTLETYIPALMSHSGDIAGILAPIIPPGPLSTLALQGLALMGVRQNKSHKASKTVFSWAVDDMYEPLLAMGFEILQVFEEITNSPDTVSCVR</sequence>
<keyword evidence="3" id="KW-0325">Glycoprotein</keyword>
<evidence type="ECO:0000313" key="6">
    <source>
        <dbReference type="EMBL" id="KFH46334.1"/>
    </source>
</evidence>
<protein>
    <submittedName>
        <fullName evidence="6">Beta-hexosaminidase-like protein</fullName>
    </submittedName>
</protein>
<gene>
    <name evidence="6" type="ORF">ACRE_028070</name>
</gene>
<dbReference type="Gene3D" id="3.20.20.300">
    <property type="entry name" value="Glycoside hydrolase, family 3, N-terminal domain"/>
    <property type="match status" value="1"/>
</dbReference>
<dbReference type="InterPro" id="IPR036962">
    <property type="entry name" value="Glyco_hydro_3_N_sf"/>
</dbReference>
<dbReference type="GO" id="GO:0005975">
    <property type="term" value="P:carbohydrate metabolic process"/>
    <property type="evidence" value="ECO:0007669"/>
    <property type="project" value="InterPro"/>
</dbReference>
<evidence type="ECO:0000256" key="2">
    <source>
        <dbReference type="ARBA" id="ARBA00022801"/>
    </source>
</evidence>
<evidence type="ECO:0000259" key="5">
    <source>
        <dbReference type="Pfam" id="PF00933"/>
    </source>
</evidence>
<dbReference type="FunFam" id="3.40.50.1700:FF:000013">
    <property type="entry name" value="Glycoside hydrolase family 3 protein"/>
    <property type="match status" value="1"/>
</dbReference>
<dbReference type="AlphaFoldDB" id="A0A086TAF2"/>
<keyword evidence="7" id="KW-1185">Reference proteome</keyword>
<proteinExistence type="inferred from homology"/>
<comment type="caution">
    <text evidence="6">The sequence shown here is derived from an EMBL/GenBank/DDBJ whole genome shotgun (WGS) entry which is preliminary data.</text>
</comment>
<dbReference type="InterPro" id="IPR017853">
    <property type="entry name" value="GH"/>
</dbReference>
<feature type="domain" description="Glycoside hydrolase family 3 N-terminal" evidence="5">
    <location>
        <begin position="35"/>
        <end position="346"/>
    </location>
</feature>
<evidence type="ECO:0000313" key="7">
    <source>
        <dbReference type="Proteomes" id="UP000029964"/>
    </source>
</evidence>
<dbReference type="CDD" id="cd04301">
    <property type="entry name" value="NAT_SF"/>
    <property type="match status" value="1"/>
</dbReference>
<dbReference type="PANTHER" id="PTHR30480:SF8">
    <property type="entry name" value="PUTATIVE (AFU_ORTHOLOGUE AFUA_8G04060)-RELATED"/>
    <property type="match status" value="1"/>
</dbReference>
<dbReference type="InterPro" id="IPR001764">
    <property type="entry name" value="Glyco_hydro_3_N"/>
</dbReference>
<evidence type="ECO:0000256" key="3">
    <source>
        <dbReference type="ARBA" id="ARBA00023180"/>
    </source>
</evidence>
<dbReference type="GO" id="GO:0004553">
    <property type="term" value="F:hydrolase activity, hydrolyzing O-glycosyl compounds"/>
    <property type="evidence" value="ECO:0007669"/>
    <property type="project" value="InterPro"/>
</dbReference>
<dbReference type="OrthoDB" id="4215304at2759"/>
<dbReference type="EMBL" id="JPKY01000020">
    <property type="protein sequence ID" value="KFH46334.1"/>
    <property type="molecule type" value="Genomic_DNA"/>
</dbReference>
<dbReference type="SUPFAM" id="SSF51445">
    <property type="entry name" value="(Trans)glycosidases"/>
    <property type="match status" value="1"/>
</dbReference>
<keyword evidence="4" id="KW-0326">Glycosidase</keyword>
<dbReference type="Gene3D" id="3.40.50.1700">
    <property type="entry name" value="Glycoside hydrolase family 3 C-terminal domain"/>
    <property type="match status" value="1"/>
</dbReference>
<name>A0A086TAF2_HAPC1</name>
<dbReference type="Pfam" id="PF00933">
    <property type="entry name" value="Glyco_hydro_3"/>
    <property type="match status" value="1"/>
</dbReference>
<organism evidence="6 7">
    <name type="scientific">Hapsidospora chrysogenum (strain ATCC 11550 / CBS 779.69 / DSM 880 / IAM 14645 / JCM 23072 / IMI 49137)</name>
    <name type="common">Acremonium chrysogenum</name>
    <dbReference type="NCBI Taxonomy" id="857340"/>
    <lineage>
        <taxon>Eukaryota</taxon>
        <taxon>Fungi</taxon>
        <taxon>Dikarya</taxon>
        <taxon>Ascomycota</taxon>
        <taxon>Pezizomycotina</taxon>
        <taxon>Sordariomycetes</taxon>
        <taxon>Hypocreomycetidae</taxon>
        <taxon>Hypocreales</taxon>
        <taxon>Bionectriaceae</taxon>
        <taxon>Hapsidospora</taxon>
    </lineage>
</organism>
<dbReference type="HOGENOM" id="CLU_008392_3_0_1"/>
<dbReference type="InterPro" id="IPR036881">
    <property type="entry name" value="Glyco_hydro_3_C_sf"/>
</dbReference>